<organism evidence="1 2">
    <name type="scientific">Araneus ventricosus</name>
    <name type="common">Orbweaver spider</name>
    <name type="synonym">Epeira ventricosa</name>
    <dbReference type="NCBI Taxonomy" id="182803"/>
    <lineage>
        <taxon>Eukaryota</taxon>
        <taxon>Metazoa</taxon>
        <taxon>Ecdysozoa</taxon>
        <taxon>Arthropoda</taxon>
        <taxon>Chelicerata</taxon>
        <taxon>Arachnida</taxon>
        <taxon>Araneae</taxon>
        <taxon>Araneomorphae</taxon>
        <taxon>Entelegynae</taxon>
        <taxon>Araneoidea</taxon>
        <taxon>Araneidae</taxon>
        <taxon>Araneus</taxon>
    </lineage>
</organism>
<dbReference type="Proteomes" id="UP000499080">
    <property type="component" value="Unassembled WGS sequence"/>
</dbReference>
<evidence type="ECO:0000313" key="1">
    <source>
        <dbReference type="EMBL" id="GBN49598.1"/>
    </source>
</evidence>
<gene>
    <name evidence="1" type="ORF">AVEN_137093_1</name>
</gene>
<dbReference type="EMBL" id="BGPR01011102">
    <property type="protein sequence ID" value="GBN49598.1"/>
    <property type="molecule type" value="Genomic_DNA"/>
</dbReference>
<accession>A0A4Y2PC85</accession>
<evidence type="ECO:0000313" key="2">
    <source>
        <dbReference type="Proteomes" id="UP000499080"/>
    </source>
</evidence>
<sequence length="143" mass="15711">MTAQVPSLSSVCGSKLRSLSQNCPYVVSKRDVNSLIPSRRSLLAPLKPGLSGRMRHELDSPNLGDHLQHHPTPLLQPSLKAHGNGLWLARIIEPPTALLSEVISDNHLISKGANRLRSAFVAVKGNFLDRLVRCERVNITELN</sequence>
<protein>
    <submittedName>
        <fullName evidence="1">Uncharacterized protein</fullName>
    </submittedName>
</protein>
<dbReference type="AlphaFoldDB" id="A0A4Y2PC85"/>
<reference evidence="1 2" key="1">
    <citation type="journal article" date="2019" name="Sci. Rep.">
        <title>Orb-weaving spider Araneus ventricosus genome elucidates the spidroin gene catalogue.</title>
        <authorList>
            <person name="Kono N."/>
            <person name="Nakamura H."/>
            <person name="Ohtoshi R."/>
            <person name="Moran D.A.P."/>
            <person name="Shinohara A."/>
            <person name="Yoshida Y."/>
            <person name="Fujiwara M."/>
            <person name="Mori M."/>
            <person name="Tomita M."/>
            <person name="Arakawa K."/>
        </authorList>
    </citation>
    <scope>NUCLEOTIDE SEQUENCE [LARGE SCALE GENOMIC DNA]</scope>
</reference>
<proteinExistence type="predicted"/>
<keyword evidence="2" id="KW-1185">Reference proteome</keyword>
<name>A0A4Y2PC85_ARAVE</name>
<comment type="caution">
    <text evidence="1">The sequence shown here is derived from an EMBL/GenBank/DDBJ whole genome shotgun (WGS) entry which is preliminary data.</text>
</comment>